<dbReference type="Proteomes" id="UP000231901">
    <property type="component" value="Chromosome"/>
</dbReference>
<evidence type="ECO:0000313" key="3">
    <source>
        <dbReference type="EMBL" id="ATZ92858.1"/>
    </source>
</evidence>
<dbReference type="AlphaFoldDB" id="A0A2K8QIJ1"/>
<evidence type="ECO:0000313" key="4">
    <source>
        <dbReference type="Proteomes" id="UP000231901"/>
    </source>
</evidence>
<reference evidence="4" key="1">
    <citation type="journal article" date="2018" name="Genome Announc.">
        <title>Complete genome sequence of a Dickeya fangzhongdai type strain causing bleeding canker of pear tree trunks.</title>
        <authorList>
            <person name="Zhao Y."/>
            <person name="Tian Y."/>
            <person name="Li X."/>
            <person name="Hu B."/>
        </authorList>
    </citation>
    <scope>NUCLEOTIDE SEQUENCE [LARGE SCALE GENOMIC DNA]</scope>
    <source>
        <strain evidence="4">DSM 101947</strain>
    </source>
</reference>
<dbReference type="GO" id="GO:0031640">
    <property type="term" value="P:killing of cells of another organism"/>
    <property type="evidence" value="ECO:0007669"/>
    <property type="project" value="UniProtKB-KW"/>
</dbReference>
<proteinExistence type="predicted"/>
<dbReference type="GeneID" id="66563120"/>
<evidence type="ECO:0000256" key="1">
    <source>
        <dbReference type="ARBA" id="ARBA00022529"/>
    </source>
</evidence>
<accession>A0A2K8QIJ1</accession>
<evidence type="ECO:0000256" key="2">
    <source>
        <dbReference type="ARBA" id="ARBA00022638"/>
    </source>
</evidence>
<organism evidence="3 4">
    <name type="scientific">Dickeya fangzhongdai</name>
    <dbReference type="NCBI Taxonomy" id="1778540"/>
    <lineage>
        <taxon>Bacteria</taxon>
        <taxon>Pseudomonadati</taxon>
        <taxon>Pseudomonadota</taxon>
        <taxon>Gammaproteobacteria</taxon>
        <taxon>Enterobacterales</taxon>
        <taxon>Pectobacteriaceae</taxon>
        <taxon>Dickeya</taxon>
    </lineage>
</organism>
<dbReference type="Gene3D" id="1.10.530.40">
    <property type="match status" value="1"/>
</dbReference>
<dbReference type="GO" id="GO:0003796">
    <property type="term" value="F:lysozyme activity"/>
    <property type="evidence" value="ECO:0007669"/>
    <property type="project" value="InterPro"/>
</dbReference>
<dbReference type="RefSeq" id="WP_100848755.1">
    <property type="nucleotide sequence ID" value="NZ_BMJF01000011.1"/>
</dbReference>
<gene>
    <name evidence="3" type="ORF">CVE23_02020</name>
</gene>
<dbReference type="GO" id="GO:0042742">
    <property type="term" value="P:defense response to bacterium"/>
    <property type="evidence" value="ECO:0007669"/>
    <property type="project" value="UniProtKB-KW"/>
</dbReference>
<dbReference type="KEGG" id="dfn:CVE23_02020"/>
<dbReference type="EMBL" id="CP025003">
    <property type="protein sequence ID" value="ATZ92858.1"/>
    <property type="molecule type" value="Genomic_DNA"/>
</dbReference>
<sequence>MDIKEGLFTFNAEGDDIPNSLYFSRKIHWPGNLSICKDIASGVTIGRGFEELKLSHIIT</sequence>
<dbReference type="InterPro" id="IPR023347">
    <property type="entry name" value="Lysozyme_dom_sf"/>
</dbReference>
<keyword evidence="2" id="KW-0081">Bacteriolytic enzyme</keyword>
<keyword evidence="4" id="KW-1185">Reference proteome</keyword>
<name>A0A2K8QIJ1_9GAMM</name>
<keyword evidence="1" id="KW-0929">Antimicrobial</keyword>
<protein>
    <submittedName>
        <fullName evidence="3">Uncharacterized protein</fullName>
    </submittedName>
</protein>